<evidence type="ECO:0000313" key="2">
    <source>
        <dbReference type="Proteomes" id="UP000078512"/>
    </source>
</evidence>
<dbReference type="Proteomes" id="UP000078512">
    <property type="component" value="Unassembled WGS sequence"/>
</dbReference>
<name>A0A197JX60_9FUNG</name>
<dbReference type="EMBL" id="KV442045">
    <property type="protein sequence ID" value="OAQ28859.1"/>
    <property type="molecule type" value="Genomic_DNA"/>
</dbReference>
<accession>A0A197JX60</accession>
<organism evidence="1 2">
    <name type="scientific">Linnemannia elongata AG-77</name>
    <dbReference type="NCBI Taxonomy" id="1314771"/>
    <lineage>
        <taxon>Eukaryota</taxon>
        <taxon>Fungi</taxon>
        <taxon>Fungi incertae sedis</taxon>
        <taxon>Mucoromycota</taxon>
        <taxon>Mortierellomycotina</taxon>
        <taxon>Mortierellomycetes</taxon>
        <taxon>Mortierellales</taxon>
        <taxon>Mortierellaceae</taxon>
        <taxon>Linnemannia</taxon>
    </lineage>
</organism>
<proteinExistence type="predicted"/>
<keyword evidence="2" id="KW-1185">Reference proteome</keyword>
<evidence type="ECO:0000313" key="1">
    <source>
        <dbReference type="EMBL" id="OAQ28859.1"/>
    </source>
</evidence>
<gene>
    <name evidence="1" type="ORF">K457DRAFT_1820079</name>
</gene>
<dbReference type="AlphaFoldDB" id="A0A197JX60"/>
<sequence>MGEEGFLLVGSLSVYGLPLQEPTIQGTPRGGVIRLGADVIIRNVLCPQLCQCHTNKEKSIVKTASDLEQVSSFTTYCTLSRANYSNKEKPIVEEASDLEQVSLLGASFIIRNVLYPQSCQLFQQRKADSGRRLGASFIIRNVLCPQLPANYSNKEKPIVEEGASDLEQVSLLGASFIIRNVLYPQLCQ</sequence>
<protein>
    <submittedName>
        <fullName evidence="1">Uncharacterized protein</fullName>
    </submittedName>
</protein>
<reference evidence="1 2" key="1">
    <citation type="submission" date="2016-05" db="EMBL/GenBank/DDBJ databases">
        <title>Genome sequencing reveals origins of a unique bacterial endosymbiosis in the earliest lineages of terrestrial Fungi.</title>
        <authorList>
            <consortium name="DOE Joint Genome Institute"/>
            <person name="Uehling J."/>
            <person name="Gryganskyi A."/>
            <person name="Hameed K."/>
            <person name="Tschaplinski T."/>
            <person name="Misztal P."/>
            <person name="Wu S."/>
            <person name="Desiro A."/>
            <person name="Vande Pol N."/>
            <person name="Du Z.-Y."/>
            <person name="Zienkiewicz A."/>
            <person name="Zienkiewicz K."/>
            <person name="Morin E."/>
            <person name="Tisserant E."/>
            <person name="Splivallo R."/>
            <person name="Hainaut M."/>
            <person name="Henrissat B."/>
            <person name="Ohm R."/>
            <person name="Kuo A."/>
            <person name="Yan J."/>
            <person name="Lipzen A."/>
            <person name="Nolan M."/>
            <person name="Labutti K."/>
            <person name="Barry K."/>
            <person name="Goldstein A."/>
            <person name="Labbe J."/>
            <person name="Schadt C."/>
            <person name="Tuskan G."/>
            <person name="Grigoriev I."/>
            <person name="Martin F."/>
            <person name="Vilgalys R."/>
            <person name="Bonito G."/>
        </authorList>
    </citation>
    <scope>NUCLEOTIDE SEQUENCE [LARGE SCALE GENOMIC DNA]</scope>
    <source>
        <strain evidence="1 2">AG-77</strain>
    </source>
</reference>